<dbReference type="VEuPathDB" id="CryptoDB:Cvel_17156"/>
<dbReference type="InterPro" id="IPR032675">
    <property type="entry name" value="LRR_dom_sf"/>
</dbReference>
<evidence type="ECO:0000256" key="1">
    <source>
        <dbReference type="SAM" id="MobiDB-lite"/>
    </source>
</evidence>
<dbReference type="AlphaFoldDB" id="A0A0G4FJG5"/>
<evidence type="ECO:0000313" key="2">
    <source>
        <dbReference type="EMBL" id="CEM13249.1"/>
    </source>
</evidence>
<gene>
    <name evidence="2" type="ORF">Cvel_17156</name>
</gene>
<dbReference type="PhylomeDB" id="A0A0G4FJG5"/>
<dbReference type="Gene3D" id="3.80.10.10">
    <property type="entry name" value="Ribonuclease Inhibitor"/>
    <property type="match status" value="1"/>
</dbReference>
<reference evidence="2" key="1">
    <citation type="submission" date="2014-11" db="EMBL/GenBank/DDBJ databases">
        <authorList>
            <person name="Otto D Thomas"/>
            <person name="Naeem Raeece"/>
        </authorList>
    </citation>
    <scope>NUCLEOTIDE SEQUENCE</scope>
</reference>
<feature type="region of interest" description="Disordered" evidence="1">
    <location>
        <begin position="1"/>
        <end position="23"/>
    </location>
</feature>
<protein>
    <submittedName>
        <fullName evidence="2">Uncharacterized protein</fullName>
    </submittedName>
</protein>
<sequence length="214" mass="22835">MMNAHSGEAVLKVGDGPSDDRMVEKSAQPSIEMIFCKLLEHTAAACEVVVASSRESFGIAWLSLFCMKKKTLKGVRFRSLHLPDSLDLSPKKAFFLLHFLPASTEELKFGPSTVKVPALPLLPRFLEGLARASGEGGQSGMRIKRLIFAEGSVGPQEAPVVFGNLPPSLEALILKGNPLSFPGIKALGTAVKAGRVAELLTLDLSNAQLNGTLL</sequence>
<accession>A0A0G4FJG5</accession>
<name>A0A0G4FJG5_9ALVE</name>
<organism evidence="2">
    <name type="scientific">Chromera velia CCMP2878</name>
    <dbReference type="NCBI Taxonomy" id="1169474"/>
    <lineage>
        <taxon>Eukaryota</taxon>
        <taxon>Sar</taxon>
        <taxon>Alveolata</taxon>
        <taxon>Colpodellida</taxon>
        <taxon>Chromeraceae</taxon>
        <taxon>Chromera</taxon>
    </lineage>
</organism>
<dbReference type="EMBL" id="CDMZ01000391">
    <property type="protein sequence ID" value="CEM13249.1"/>
    <property type="molecule type" value="Genomic_DNA"/>
</dbReference>
<proteinExistence type="predicted"/>